<dbReference type="RefSeq" id="WP_274164800.1">
    <property type="nucleotide sequence ID" value="NZ_JAJUBC010000013.1"/>
</dbReference>
<evidence type="ECO:0000256" key="5">
    <source>
        <dbReference type="ARBA" id="ARBA00022692"/>
    </source>
</evidence>
<keyword evidence="7 8" id="KW-0472">Membrane</keyword>
<evidence type="ECO:0000256" key="8">
    <source>
        <dbReference type="SAM" id="Phobius"/>
    </source>
</evidence>
<dbReference type="InterPro" id="IPR000060">
    <property type="entry name" value="BCCT_transptr"/>
</dbReference>
<evidence type="ECO:0000256" key="2">
    <source>
        <dbReference type="ARBA" id="ARBA00005658"/>
    </source>
</evidence>
<keyword evidence="5 8" id="KW-0812">Transmembrane</keyword>
<feature type="transmembrane region" description="Helical" evidence="8">
    <location>
        <begin position="58"/>
        <end position="78"/>
    </location>
</feature>
<sequence length="96" mass="10493">MGNEISRNNKKGIFAGVNPVMATGSSFLIILFVIYTTLAPEHASGVYSASKNYIATNLAWYYVGLMSIFLFISIYLVFSRYGSIKLGKPDVIGATK</sequence>
<evidence type="ECO:0000256" key="1">
    <source>
        <dbReference type="ARBA" id="ARBA00004651"/>
    </source>
</evidence>
<comment type="similarity">
    <text evidence="2">Belongs to the BCCT transporter (TC 2.A.15) family.</text>
</comment>
<evidence type="ECO:0000313" key="10">
    <source>
        <dbReference type="Proteomes" id="UP001149400"/>
    </source>
</evidence>
<evidence type="ECO:0000313" key="9">
    <source>
        <dbReference type="EMBL" id="MDD1793955.1"/>
    </source>
</evidence>
<name>A0ABT5R101_9GAMM</name>
<comment type="caution">
    <text evidence="9">The sequence shown here is derived from an EMBL/GenBank/DDBJ whole genome shotgun (WGS) entry which is preliminary data.</text>
</comment>
<dbReference type="Proteomes" id="UP001149400">
    <property type="component" value="Unassembled WGS sequence"/>
</dbReference>
<evidence type="ECO:0000256" key="4">
    <source>
        <dbReference type="ARBA" id="ARBA00022475"/>
    </source>
</evidence>
<gene>
    <name evidence="9" type="ORF">LRP50_12510</name>
</gene>
<dbReference type="Pfam" id="PF02028">
    <property type="entry name" value="BCCT"/>
    <property type="match status" value="1"/>
</dbReference>
<evidence type="ECO:0000256" key="3">
    <source>
        <dbReference type="ARBA" id="ARBA00022448"/>
    </source>
</evidence>
<comment type="subcellular location">
    <subcellularLocation>
        <location evidence="1">Cell membrane</location>
        <topology evidence="1">Multi-pass membrane protein</topology>
    </subcellularLocation>
</comment>
<keyword evidence="6 8" id="KW-1133">Transmembrane helix</keyword>
<evidence type="ECO:0000256" key="6">
    <source>
        <dbReference type="ARBA" id="ARBA00022989"/>
    </source>
</evidence>
<proteinExistence type="inferred from homology"/>
<accession>A0ABT5R101</accession>
<evidence type="ECO:0000256" key="7">
    <source>
        <dbReference type="ARBA" id="ARBA00023136"/>
    </source>
</evidence>
<keyword evidence="10" id="KW-1185">Reference proteome</keyword>
<dbReference type="EMBL" id="JAJUBC010000013">
    <property type="protein sequence ID" value="MDD1793955.1"/>
    <property type="molecule type" value="Genomic_DNA"/>
</dbReference>
<protein>
    <submittedName>
        <fullName evidence="9">BCCT family transporter</fullName>
    </submittedName>
</protein>
<keyword evidence="3" id="KW-0813">Transport</keyword>
<feature type="transmembrane region" description="Helical" evidence="8">
    <location>
        <begin position="12"/>
        <end position="38"/>
    </location>
</feature>
<reference evidence="9" key="1">
    <citation type="submission" date="2021-12" db="EMBL/GenBank/DDBJ databases">
        <title>Enterovibrio ZSDZ35 sp. nov. and Enterovibrio ZSDZ42 sp. nov., isolated from coastal seawater in Qingdao.</title>
        <authorList>
            <person name="Zhang P."/>
        </authorList>
    </citation>
    <scope>NUCLEOTIDE SEQUENCE</scope>
    <source>
        <strain evidence="9">ZSDZ42</strain>
    </source>
</reference>
<dbReference type="PANTHER" id="PTHR30047:SF7">
    <property type="entry name" value="HIGH-AFFINITY CHOLINE TRANSPORT PROTEIN"/>
    <property type="match status" value="1"/>
</dbReference>
<dbReference type="PANTHER" id="PTHR30047">
    <property type="entry name" value="HIGH-AFFINITY CHOLINE TRANSPORT PROTEIN-RELATED"/>
    <property type="match status" value="1"/>
</dbReference>
<keyword evidence="4" id="KW-1003">Cell membrane</keyword>
<organism evidence="9 10">
    <name type="scientific">Enterovibrio gelatinilyticus</name>
    <dbReference type="NCBI Taxonomy" id="2899819"/>
    <lineage>
        <taxon>Bacteria</taxon>
        <taxon>Pseudomonadati</taxon>
        <taxon>Pseudomonadota</taxon>
        <taxon>Gammaproteobacteria</taxon>
        <taxon>Vibrionales</taxon>
        <taxon>Vibrionaceae</taxon>
        <taxon>Enterovibrio</taxon>
    </lineage>
</organism>